<comment type="caution">
    <text evidence="1">The sequence shown here is derived from an EMBL/GenBank/DDBJ whole genome shotgun (WGS) entry which is preliminary data.</text>
</comment>
<sequence>MGVFDDWMKGINYTIEDIMNKKLLFTQTEFMTCNHCQKQITQIISKQRGEARVPDGDVLRQSQLRKIARINFDNTENSGNIWVDNSLREVRNRTKITDQLPDLSLGLKKDVTKDDRSKKLRTTLQIMEIHQFN</sequence>
<organism evidence="1 2">
    <name type="scientific">Streblomastix strix</name>
    <dbReference type="NCBI Taxonomy" id="222440"/>
    <lineage>
        <taxon>Eukaryota</taxon>
        <taxon>Metamonada</taxon>
        <taxon>Preaxostyla</taxon>
        <taxon>Oxymonadida</taxon>
        <taxon>Streblomastigidae</taxon>
        <taxon>Streblomastix</taxon>
    </lineage>
</organism>
<accession>A0A5J4WC44</accession>
<proteinExistence type="predicted"/>
<evidence type="ECO:0000313" key="1">
    <source>
        <dbReference type="EMBL" id="KAA6392135.1"/>
    </source>
</evidence>
<protein>
    <submittedName>
        <fullName evidence="1">Uncharacterized protein</fullName>
    </submittedName>
</protein>
<dbReference type="EMBL" id="SNRW01002647">
    <property type="protein sequence ID" value="KAA6392135.1"/>
    <property type="molecule type" value="Genomic_DNA"/>
</dbReference>
<dbReference type="Proteomes" id="UP000324800">
    <property type="component" value="Unassembled WGS sequence"/>
</dbReference>
<gene>
    <name evidence="1" type="ORF">EZS28_012337</name>
</gene>
<name>A0A5J4WC44_9EUKA</name>
<dbReference type="AlphaFoldDB" id="A0A5J4WC44"/>
<evidence type="ECO:0000313" key="2">
    <source>
        <dbReference type="Proteomes" id="UP000324800"/>
    </source>
</evidence>
<reference evidence="1 2" key="1">
    <citation type="submission" date="2019-03" db="EMBL/GenBank/DDBJ databases">
        <title>Single cell metagenomics reveals metabolic interactions within the superorganism composed of flagellate Streblomastix strix and complex community of Bacteroidetes bacteria on its surface.</title>
        <authorList>
            <person name="Treitli S.C."/>
            <person name="Kolisko M."/>
            <person name="Husnik F."/>
            <person name="Keeling P."/>
            <person name="Hampl V."/>
        </authorList>
    </citation>
    <scope>NUCLEOTIDE SEQUENCE [LARGE SCALE GENOMIC DNA]</scope>
    <source>
        <strain evidence="1">ST1C</strain>
    </source>
</reference>